<comment type="caution">
    <text evidence="1">The sequence shown here is derived from an EMBL/GenBank/DDBJ whole genome shotgun (WGS) entry which is preliminary data.</text>
</comment>
<dbReference type="AlphaFoldDB" id="A0A4Y2M272"/>
<accession>A0A4Y2M272</accession>
<evidence type="ECO:0000313" key="1">
    <source>
        <dbReference type="EMBL" id="GBN19826.1"/>
    </source>
</evidence>
<reference evidence="1 2" key="1">
    <citation type="journal article" date="2019" name="Sci. Rep.">
        <title>Orb-weaving spider Araneus ventricosus genome elucidates the spidroin gene catalogue.</title>
        <authorList>
            <person name="Kono N."/>
            <person name="Nakamura H."/>
            <person name="Ohtoshi R."/>
            <person name="Moran D.A.P."/>
            <person name="Shinohara A."/>
            <person name="Yoshida Y."/>
            <person name="Fujiwara M."/>
            <person name="Mori M."/>
            <person name="Tomita M."/>
            <person name="Arakawa K."/>
        </authorList>
    </citation>
    <scope>NUCLEOTIDE SEQUENCE [LARGE SCALE GENOMIC DNA]</scope>
</reference>
<protein>
    <submittedName>
        <fullName evidence="1">Uncharacterized protein</fullName>
    </submittedName>
</protein>
<gene>
    <name evidence="1" type="ORF">AVEN_122328_1</name>
</gene>
<proteinExistence type="predicted"/>
<dbReference type="EMBL" id="BGPR01006529">
    <property type="protein sequence ID" value="GBN19826.1"/>
    <property type="molecule type" value="Genomic_DNA"/>
</dbReference>
<evidence type="ECO:0000313" key="2">
    <source>
        <dbReference type="Proteomes" id="UP000499080"/>
    </source>
</evidence>
<name>A0A4Y2M272_ARAVE</name>
<sequence>MTSRYVNSGRMPPTTFEICRKIKNSLSASASTTANLFRQVTGCLCYGGTAGRCLWTLPSLILALLCIDLIASVHANALSSPFTDKRVDIEALVDKVDWGRKSARSKSKTLSQRDERTVLKVASAGKHENKVIIPTTGLNVRKKIIYNIFTRSGDFQYKSKLYEISFTDQTQMQRSGFLLARNDLGRQFFDEKNWNLDVLVQ</sequence>
<keyword evidence="2" id="KW-1185">Reference proteome</keyword>
<dbReference type="Proteomes" id="UP000499080">
    <property type="component" value="Unassembled WGS sequence"/>
</dbReference>
<organism evidence="1 2">
    <name type="scientific">Araneus ventricosus</name>
    <name type="common">Orbweaver spider</name>
    <name type="synonym">Epeira ventricosa</name>
    <dbReference type="NCBI Taxonomy" id="182803"/>
    <lineage>
        <taxon>Eukaryota</taxon>
        <taxon>Metazoa</taxon>
        <taxon>Ecdysozoa</taxon>
        <taxon>Arthropoda</taxon>
        <taxon>Chelicerata</taxon>
        <taxon>Arachnida</taxon>
        <taxon>Araneae</taxon>
        <taxon>Araneomorphae</taxon>
        <taxon>Entelegynae</taxon>
        <taxon>Araneoidea</taxon>
        <taxon>Araneidae</taxon>
        <taxon>Araneus</taxon>
    </lineage>
</organism>